<dbReference type="Pfam" id="PF00072">
    <property type="entry name" value="Response_reg"/>
    <property type="match status" value="1"/>
</dbReference>
<dbReference type="Gene3D" id="3.30.565.10">
    <property type="entry name" value="Histidine kinase-like ATPase, C-terminal domain"/>
    <property type="match status" value="1"/>
</dbReference>
<dbReference type="InterPro" id="IPR009057">
    <property type="entry name" value="Homeodomain-like_sf"/>
</dbReference>
<feature type="domain" description="Histidine kinase" evidence="8">
    <location>
        <begin position="1"/>
        <end position="164"/>
    </location>
</feature>
<dbReference type="GO" id="GO:0043565">
    <property type="term" value="F:sequence-specific DNA binding"/>
    <property type="evidence" value="ECO:0007669"/>
    <property type="project" value="InterPro"/>
</dbReference>
<comment type="catalytic activity">
    <reaction evidence="1">
        <text>ATP + protein L-histidine = ADP + protein N-phospho-L-histidine.</text>
        <dbReference type="EC" id="2.7.13.3"/>
    </reaction>
</comment>
<sequence length="464" mass="53297">MSAFLQEIFDEFEDLAKEKNIQFRFDLKSEPEQVWFDWQIVEKIIINLSSNSFKYIGSGIQITIEVFDNIESYKPAYANELVIQSAYQGTQYLYIKVIDDGIGISKESIAHLFERYYRITESHLGSGIGLAFVKSLTLLHKDTIYVYSERNKGTEIIIGIPCGKEDYQQKELWFTNKELPIKLESLHAGYESDALQSLQEVTEKDSVKKQGIKPTILIVDDNEELHYFLRGSLAEDYIIVEAENGKTGFEKTKEILPDLIISDVMMPVMNGNSFCKLAKQDPQTSHIPFLTLSAKDSTDARIEGVEAGADYYFSKPLSIELLALTIRNIFLQKEKLKEKHISNQLKDVVEQAHSTQDRNFLTELVNLIKVHLSDPELNIDYLCGQLGMSRTRLYTKTKDLTNQSIGDFIRTIRLQKALHLLTEENLPIVEVMYKVGIQTQSYFTKAFKTEFGKTPMQFLKELRK</sequence>
<feature type="domain" description="HTH araC/xylS-type" evidence="7">
    <location>
        <begin position="362"/>
        <end position="461"/>
    </location>
</feature>
<accession>A0AAE3QSU9</accession>
<evidence type="ECO:0000256" key="6">
    <source>
        <dbReference type="PROSITE-ProRule" id="PRU00169"/>
    </source>
</evidence>
<keyword evidence="5" id="KW-0804">Transcription</keyword>
<keyword evidence="4" id="KW-0805">Transcription regulation</keyword>
<dbReference type="SUPFAM" id="SSF52172">
    <property type="entry name" value="CheY-like"/>
    <property type="match status" value="1"/>
</dbReference>
<dbReference type="SMART" id="SM00387">
    <property type="entry name" value="HATPase_c"/>
    <property type="match status" value="1"/>
</dbReference>
<evidence type="ECO:0000259" key="8">
    <source>
        <dbReference type="PROSITE" id="PS50109"/>
    </source>
</evidence>
<dbReference type="PRINTS" id="PR00344">
    <property type="entry name" value="BCTRLSENSOR"/>
</dbReference>
<dbReference type="InterPro" id="IPR011006">
    <property type="entry name" value="CheY-like_superfamily"/>
</dbReference>
<dbReference type="InterPro" id="IPR018060">
    <property type="entry name" value="HTH_AraC"/>
</dbReference>
<dbReference type="PANTHER" id="PTHR43547:SF2">
    <property type="entry name" value="HYBRID SIGNAL TRANSDUCTION HISTIDINE KINASE C"/>
    <property type="match status" value="1"/>
</dbReference>
<dbReference type="SMART" id="SM00342">
    <property type="entry name" value="HTH_ARAC"/>
    <property type="match status" value="1"/>
</dbReference>
<dbReference type="Gene3D" id="3.40.50.2300">
    <property type="match status" value="1"/>
</dbReference>
<dbReference type="EMBL" id="JASJOS010000008">
    <property type="protein sequence ID" value="MDJ1482606.1"/>
    <property type="molecule type" value="Genomic_DNA"/>
</dbReference>
<dbReference type="PROSITE" id="PS01124">
    <property type="entry name" value="HTH_ARAC_FAMILY_2"/>
    <property type="match status" value="1"/>
</dbReference>
<dbReference type="GO" id="GO:0003700">
    <property type="term" value="F:DNA-binding transcription factor activity"/>
    <property type="evidence" value="ECO:0007669"/>
    <property type="project" value="InterPro"/>
</dbReference>
<protein>
    <recommendedName>
        <fullName evidence="2">histidine kinase</fullName>
        <ecNumber evidence="2">2.7.13.3</ecNumber>
    </recommendedName>
</protein>
<reference evidence="10" key="1">
    <citation type="submission" date="2023-05" db="EMBL/GenBank/DDBJ databases">
        <authorList>
            <person name="Zhang X."/>
        </authorList>
    </citation>
    <scope>NUCLEOTIDE SEQUENCE</scope>
    <source>
        <strain evidence="10">YF14B1</strain>
    </source>
</reference>
<dbReference type="PROSITE" id="PS50109">
    <property type="entry name" value="HIS_KIN"/>
    <property type="match status" value="1"/>
</dbReference>
<dbReference type="Gene3D" id="1.10.10.60">
    <property type="entry name" value="Homeodomain-like"/>
    <property type="match status" value="1"/>
</dbReference>
<dbReference type="PROSITE" id="PS50110">
    <property type="entry name" value="RESPONSE_REGULATORY"/>
    <property type="match status" value="1"/>
</dbReference>
<name>A0AAE3QSU9_9BACT</name>
<evidence type="ECO:0000256" key="5">
    <source>
        <dbReference type="ARBA" id="ARBA00023163"/>
    </source>
</evidence>
<dbReference type="InterPro" id="IPR005467">
    <property type="entry name" value="His_kinase_dom"/>
</dbReference>
<dbReference type="AlphaFoldDB" id="A0AAE3QSU9"/>
<evidence type="ECO:0000313" key="10">
    <source>
        <dbReference type="EMBL" id="MDJ1482606.1"/>
    </source>
</evidence>
<dbReference type="SUPFAM" id="SSF46689">
    <property type="entry name" value="Homeodomain-like"/>
    <property type="match status" value="1"/>
</dbReference>
<dbReference type="GO" id="GO:0000155">
    <property type="term" value="F:phosphorelay sensor kinase activity"/>
    <property type="evidence" value="ECO:0007669"/>
    <property type="project" value="TreeGrafter"/>
</dbReference>
<dbReference type="CDD" id="cd00075">
    <property type="entry name" value="HATPase"/>
    <property type="match status" value="1"/>
</dbReference>
<dbReference type="InterPro" id="IPR003594">
    <property type="entry name" value="HATPase_dom"/>
</dbReference>
<feature type="domain" description="Response regulatory" evidence="9">
    <location>
        <begin position="215"/>
        <end position="330"/>
    </location>
</feature>
<dbReference type="InterPro" id="IPR004358">
    <property type="entry name" value="Sig_transdc_His_kin-like_C"/>
</dbReference>
<evidence type="ECO:0000256" key="1">
    <source>
        <dbReference type="ARBA" id="ARBA00000085"/>
    </source>
</evidence>
<evidence type="ECO:0000256" key="4">
    <source>
        <dbReference type="ARBA" id="ARBA00023015"/>
    </source>
</evidence>
<proteinExistence type="predicted"/>
<dbReference type="SMART" id="SM00448">
    <property type="entry name" value="REC"/>
    <property type="match status" value="1"/>
</dbReference>
<dbReference type="RefSeq" id="WP_313981880.1">
    <property type="nucleotide sequence ID" value="NZ_JASJOS010000008.1"/>
</dbReference>
<feature type="modified residue" description="4-aspartylphosphate" evidence="6">
    <location>
        <position position="263"/>
    </location>
</feature>
<dbReference type="Proteomes" id="UP001241110">
    <property type="component" value="Unassembled WGS sequence"/>
</dbReference>
<organism evidence="10 11">
    <name type="scientific">Xanthocytophaga flava</name>
    <dbReference type="NCBI Taxonomy" id="3048013"/>
    <lineage>
        <taxon>Bacteria</taxon>
        <taxon>Pseudomonadati</taxon>
        <taxon>Bacteroidota</taxon>
        <taxon>Cytophagia</taxon>
        <taxon>Cytophagales</taxon>
        <taxon>Rhodocytophagaceae</taxon>
        <taxon>Xanthocytophaga</taxon>
    </lineage>
</organism>
<evidence type="ECO:0000313" key="11">
    <source>
        <dbReference type="Proteomes" id="UP001241110"/>
    </source>
</evidence>
<evidence type="ECO:0000256" key="3">
    <source>
        <dbReference type="ARBA" id="ARBA00022553"/>
    </source>
</evidence>
<dbReference type="Pfam" id="PF12833">
    <property type="entry name" value="HTH_18"/>
    <property type="match status" value="1"/>
</dbReference>
<comment type="caution">
    <text evidence="10">The sequence shown here is derived from an EMBL/GenBank/DDBJ whole genome shotgun (WGS) entry which is preliminary data.</text>
</comment>
<dbReference type="Pfam" id="PF02518">
    <property type="entry name" value="HATPase_c"/>
    <property type="match status" value="1"/>
</dbReference>
<dbReference type="InterPro" id="IPR036890">
    <property type="entry name" value="HATPase_C_sf"/>
</dbReference>
<evidence type="ECO:0000259" key="9">
    <source>
        <dbReference type="PROSITE" id="PS50110"/>
    </source>
</evidence>
<gene>
    <name evidence="10" type="ORF">QNI16_19050</name>
</gene>
<dbReference type="SUPFAM" id="SSF55874">
    <property type="entry name" value="ATPase domain of HSP90 chaperone/DNA topoisomerase II/histidine kinase"/>
    <property type="match status" value="1"/>
</dbReference>
<evidence type="ECO:0000256" key="2">
    <source>
        <dbReference type="ARBA" id="ARBA00012438"/>
    </source>
</evidence>
<dbReference type="EC" id="2.7.13.3" evidence="2"/>
<dbReference type="PANTHER" id="PTHR43547">
    <property type="entry name" value="TWO-COMPONENT HISTIDINE KINASE"/>
    <property type="match status" value="1"/>
</dbReference>
<dbReference type="InterPro" id="IPR001789">
    <property type="entry name" value="Sig_transdc_resp-reg_receiver"/>
</dbReference>
<keyword evidence="3 6" id="KW-0597">Phosphoprotein</keyword>
<evidence type="ECO:0000259" key="7">
    <source>
        <dbReference type="PROSITE" id="PS01124"/>
    </source>
</evidence>